<feature type="repeat" description="ANK" evidence="3">
    <location>
        <begin position="462"/>
        <end position="494"/>
    </location>
</feature>
<proteinExistence type="predicted"/>
<dbReference type="PANTHER" id="PTHR24171">
    <property type="entry name" value="ANKYRIN REPEAT DOMAIN-CONTAINING PROTEIN 39-RELATED"/>
    <property type="match status" value="1"/>
</dbReference>
<evidence type="ECO:0000256" key="1">
    <source>
        <dbReference type="ARBA" id="ARBA00022737"/>
    </source>
</evidence>
<keyword evidence="6" id="KW-1185">Reference proteome</keyword>
<accession>A0A6I3KJH2</accession>
<feature type="repeat" description="ANK" evidence="3">
    <location>
        <begin position="543"/>
        <end position="575"/>
    </location>
</feature>
<dbReference type="InterPro" id="IPR022448">
    <property type="entry name" value="Quinoprotein_dehydrogenase"/>
</dbReference>
<organism evidence="5 6">
    <name type="scientific">Hyphomicrobium album</name>
    <dbReference type="NCBI Taxonomy" id="2665159"/>
    <lineage>
        <taxon>Bacteria</taxon>
        <taxon>Pseudomonadati</taxon>
        <taxon>Pseudomonadota</taxon>
        <taxon>Alphaproteobacteria</taxon>
        <taxon>Hyphomicrobiales</taxon>
        <taxon>Hyphomicrobiaceae</taxon>
        <taxon>Hyphomicrobium</taxon>
    </lineage>
</organism>
<dbReference type="SMART" id="SM00062">
    <property type="entry name" value="PBPb"/>
    <property type="match status" value="1"/>
</dbReference>
<dbReference type="Pfam" id="PF12796">
    <property type="entry name" value="Ank_2"/>
    <property type="match status" value="2"/>
</dbReference>
<evidence type="ECO:0000256" key="3">
    <source>
        <dbReference type="PROSITE-ProRule" id="PRU00023"/>
    </source>
</evidence>
<keyword evidence="1" id="KW-0677">Repeat</keyword>
<reference evidence="5 6" key="1">
    <citation type="submission" date="2019-11" db="EMBL/GenBank/DDBJ databases">
        <title>Identification of a novel strain.</title>
        <authorList>
            <person name="Xu Q."/>
            <person name="Wang G."/>
        </authorList>
    </citation>
    <scope>NUCLEOTIDE SEQUENCE [LARGE SCALE GENOMIC DNA]</scope>
    <source>
        <strain evidence="6">xq</strain>
    </source>
</reference>
<dbReference type="Gene3D" id="1.25.40.20">
    <property type="entry name" value="Ankyrin repeat-containing domain"/>
    <property type="match status" value="2"/>
</dbReference>
<dbReference type="InterPro" id="IPR036770">
    <property type="entry name" value="Ankyrin_rpt-contain_sf"/>
</dbReference>
<dbReference type="InterPro" id="IPR002110">
    <property type="entry name" value="Ankyrin_rpt"/>
</dbReference>
<name>A0A6I3KJH2_9HYPH</name>
<sequence length="605" mass="65237">MVASGMKHRSLTSLSVCLLVTLAFSQSTPAQERRPMRGEYSLSTPYEQLTPAEIAAAKHAAKTRKVTTLSVCADPGNMPLSNNKQQGFQNKIIEAVAEHLGARVNYFWRPYLERGLTRETFANDECDILLDMPSDSSAVLTTIPIYRSTYVFAYLTDKHYDFKSLDDPRLKELKIGTYQHSAIRILLASYGIKNLQSLAVITPDADLRPENQPWRQVEKLVDGQLDVVGVWGPFAGWVKKEGAPITLQPVNLMEDVVPLEFSLSIGVQNTDVVLKFVLDKALIAKKDEITKILADFGAPLVQCSDCVVAGDIPSHGAYDKAVAKKYEERYLKSAAARPATKAASEDQIVSQKRLEDWLAAGADVDAELTNAVLAFDAERVKFLIGKGADVNKLSDQGYAPLHTAARSRNSDLVKLLLEHKADPNLPDSDGMTPLVHAIMRNHVPSIEALLAAGADIERETKQGYTPLEVAIGEDQLFAARALINGGAKVGAANGKQQITPLMLVASQLSPQARTTHLAAGPTPVDIAELLIERGAAVDAKSAAGVTALMVAAGHNNAPMIGLLLGKGAKPETKNNLGKTALDVAREARNDVAISALQLLSVPPPN</sequence>
<dbReference type="PROSITE" id="PS50297">
    <property type="entry name" value="ANK_REP_REGION"/>
    <property type="match status" value="3"/>
</dbReference>
<dbReference type="AlphaFoldDB" id="A0A6I3KJH2"/>
<dbReference type="SMART" id="SM00248">
    <property type="entry name" value="ANK"/>
    <property type="match status" value="6"/>
</dbReference>
<feature type="repeat" description="ANK" evidence="3">
    <location>
        <begin position="429"/>
        <end position="461"/>
    </location>
</feature>
<gene>
    <name evidence="5" type="ORF">GIW81_06055</name>
</gene>
<feature type="domain" description="Solute-binding protein family 3/N-terminal" evidence="4">
    <location>
        <begin position="68"/>
        <end position="295"/>
    </location>
</feature>
<protein>
    <submittedName>
        <fullName evidence="5">Quinoprotein dehydrogenase-associated putative ABC transporter substrate-binding protein</fullName>
    </submittedName>
</protein>
<keyword evidence="2 3" id="KW-0040">ANK repeat</keyword>
<evidence type="ECO:0000313" key="5">
    <source>
        <dbReference type="EMBL" id="MTD93897.1"/>
    </source>
</evidence>
<dbReference type="SUPFAM" id="SSF53850">
    <property type="entry name" value="Periplasmic binding protein-like II"/>
    <property type="match status" value="1"/>
</dbReference>
<dbReference type="PROSITE" id="PS50088">
    <property type="entry name" value="ANK_REPEAT"/>
    <property type="match status" value="4"/>
</dbReference>
<evidence type="ECO:0000259" key="4">
    <source>
        <dbReference type="SMART" id="SM00062"/>
    </source>
</evidence>
<dbReference type="NCBIfam" id="TIGR03871">
    <property type="entry name" value="ABC_peri_MoxJ_2"/>
    <property type="match status" value="1"/>
</dbReference>
<dbReference type="Proteomes" id="UP000440694">
    <property type="component" value="Unassembled WGS sequence"/>
</dbReference>
<evidence type="ECO:0000256" key="2">
    <source>
        <dbReference type="ARBA" id="ARBA00023043"/>
    </source>
</evidence>
<dbReference type="InterPro" id="IPR001638">
    <property type="entry name" value="Solute-binding_3/MltF_N"/>
</dbReference>
<feature type="repeat" description="ANK" evidence="3">
    <location>
        <begin position="396"/>
        <end position="428"/>
    </location>
</feature>
<evidence type="ECO:0000313" key="6">
    <source>
        <dbReference type="Proteomes" id="UP000440694"/>
    </source>
</evidence>
<dbReference type="Gene3D" id="3.40.190.10">
    <property type="entry name" value="Periplasmic binding protein-like II"/>
    <property type="match status" value="2"/>
</dbReference>
<dbReference type="EMBL" id="WMBQ01000001">
    <property type="protein sequence ID" value="MTD93897.1"/>
    <property type="molecule type" value="Genomic_DNA"/>
</dbReference>
<dbReference type="SUPFAM" id="SSF48403">
    <property type="entry name" value="Ankyrin repeat"/>
    <property type="match status" value="1"/>
</dbReference>
<comment type="caution">
    <text evidence="5">The sequence shown here is derived from an EMBL/GenBank/DDBJ whole genome shotgun (WGS) entry which is preliminary data.</text>
</comment>